<proteinExistence type="predicted"/>
<keyword evidence="2" id="KW-1185">Reference proteome</keyword>
<gene>
    <name evidence="1" type="ORF">MYSEV_295</name>
</gene>
<protein>
    <submittedName>
        <fullName evidence="1">Uncharacterized protein</fullName>
    </submittedName>
</protein>
<evidence type="ECO:0000313" key="1">
    <source>
        <dbReference type="EMBL" id="CCU56493.1"/>
    </source>
</evidence>
<evidence type="ECO:0000313" key="2">
    <source>
        <dbReference type="Proteomes" id="UP000792671"/>
    </source>
</evidence>
<reference evidence="1 2" key="1">
    <citation type="journal article" date="2013" name="J. Virol.">
        <title>New Insights into the Evolution of Entomopoxvirinae from the Complete Genome Sequences of Four Entomopoxviruses Infecting Adoxophyes honmai, Choristoneura biennis, Choristoneura rosaceana, and Mythimna separata.</title>
        <authorList>
            <person name="Theze J."/>
            <person name="Takatsuka J."/>
            <person name="Li Z."/>
            <person name="Gallais J."/>
            <person name="Doucet D."/>
            <person name="Arif B."/>
            <person name="Nakai M."/>
            <person name="Herniou E.A."/>
        </authorList>
    </citation>
    <scope>NUCLEOTIDE SEQUENCE [LARGE SCALE GENOMIC DNA]</scope>
</reference>
<dbReference type="Proteomes" id="UP000792671">
    <property type="component" value="Genome"/>
</dbReference>
<name>A0A916KQK8_9POXV</name>
<dbReference type="KEGG" id="vg:15613917"/>
<sequence>MYLLRSTITNTLIIVNANDVNYRFISLFEDIYIYGEDFELIHCIKTENPILNN</sequence>
<dbReference type="RefSeq" id="YP_008003812.1">
    <property type="nucleotide sequence ID" value="NC_021246.1"/>
</dbReference>
<accession>A0A916KQK8</accession>
<organism evidence="1 2">
    <name type="scientific">Mythimna separata entomopoxvirus 'L'</name>
    <dbReference type="NCBI Taxonomy" id="1293572"/>
    <lineage>
        <taxon>Viruses</taxon>
        <taxon>Varidnaviria</taxon>
        <taxon>Bamfordvirae</taxon>
        <taxon>Nucleocytoviricota</taxon>
        <taxon>Pokkesviricetes</taxon>
        <taxon>Chitovirales</taxon>
        <taxon>Poxviridae</taxon>
        <taxon>Entomopoxvirinae</taxon>
        <taxon>Betaentomopoxvirus</taxon>
        <taxon>Betaentomopoxvirus mseparata</taxon>
        <taxon>Mythimna separata entomopoxvirus</taxon>
    </lineage>
</organism>
<dbReference type="GeneID" id="15613917"/>
<dbReference type="EMBL" id="HF679134">
    <property type="protein sequence ID" value="CCU56493.1"/>
    <property type="molecule type" value="Genomic_DNA"/>
</dbReference>